<evidence type="ECO:0000256" key="1">
    <source>
        <dbReference type="SAM" id="MobiDB-lite"/>
    </source>
</evidence>
<feature type="compositionally biased region" description="Polar residues" evidence="1">
    <location>
        <begin position="298"/>
        <end position="315"/>
    </location>
</feature>
<feature type="compositionally biased region" description="Low complexity" evidence="1">
    <location>
        <begin position="261"/>
        <end position="273"/>
    </location>
</feature>
<reference evidence="2" key="1">
    <citation type="submission" date="2023-03" db="EMBL/GenBank/DDBJ databases">
        <title>Massive genome expansion in bonnet fungi (Mycena s.s.) driven by repeated elements and novel gene families across ecological guilds.</title>
        <authorList>
            <consortium name="Lawrence Berkeley National Laboratory"/>
            <person name="Harder C.B."/>
            <person name="Miyauchi S."/>
            <person name="Viragh M."/>
            <person name="Kuo A."/>
            <person name="Thoen E."/>
            <person name="Andreopoulos B."/>
            <person name="Lu D."/>
            <person name="Skrede I."/>
            <person name="Drula E."/>
            <person name="Henrissat B."/>
            <person name="Morin E."/>
            <person name="Kohler A."/>
            <person name="Barry K."/>
            <person name="LaButti K."/>
            <person name="Morin E."/>
            <person name="Salamov A."/>
            <person name="Lipzen A."/>
            <person name="Mereny Z."/>
            <person name="Hegedus B."/>
            <person name="Baldrian P."/>
            <person name="Stursova M."/>
            <person name="Weitz H."/>
            <person name="Taylor A."/>
            <person name="Grigoriev I.V."/>
            <person name="Nagy L.G."/>
            <person name="Martin F."/>
            <person name="Kauserud H."/>
        </authorList>
    </citation>
    <scope>NUCLEOTIDE SEQUENCE</scope>
    <source>
        <strain evidence="2">CBHHK067</strain>
    </source>
</reference>
<evidence type="ECO:0000313" key="2">
    <source>
        <dbReference type="EMBL" id="KAJ7670437.1"/>
    </source>
</evidence>
<accession>A0AAD7GA67</accession>
<organism evidence="2 3">
    <name type="scientific">Mycena rosella</name>
    <name type="common">Pink bonnet</name>
    <name type="synonym">Agaricus rosellus</name>
    <dbReference type="NCBI Taxonomy" id="1033263"/>
    <lineage>
        <taxon>Eukaryota</taxon>
        <taxon>Fungi</taxon>
        <taxon>Dikarya</taxon>
        <taxon>Basidiomycota</taxon>
        <taxon>Agaricomycotina</taxon>
        <taxon>Agaricomycetes</taxon>
        <taxon>Agaricomycetidae</taxon>
        <taxon>Agaricales</taxon>
        <taxon>Marasmiineae</taxon>
        <taxon>Mycenaceae</taxon>
        <taxon>Mycena</taxon>
    </lineage>
</organism>
<gene>
    <name evidence="2" type="ORF">B0H17DRAFT_1141796</name>
</gene>
<dbReference type="Proteomes" id="UP001221757">
    <property type="component" value="Unassembled WGS sequence"/>
</dbReference>
<dbReference type="AlphaFoldDB" id="A0AAD7GA67"/>
<dbReference type="EMBL" id="JARKIE010000180">
    <property type="protein sequence ID" value="KAJ7670437.1"/>
    <property type="molecule type" value="Genomic_DNA"/>
</dbReference>
<evidence type="ECO:0000313" key="3">
    <source>
        <dbReference type="Proteomes" id="UP001221757"/>
    </source>
</evidence>
<sequence length="315" mass="34324">MNEFYPQEAAGKSKAIDEWTTHLKNVGGRKDFMHQITLINRDDFTVKNSSSTTTAIVGRQTGLSAAAIFTVVGVLKLFDLPPVKRNSLTAARVPYARAYAEVVGYGSSHFATALANVKDLAYDLSTKFPADCVEHWIASPDSDIFGPGLGSSCRYYTMGGDIPGESPHHVENDVAYLCLKKNKYATKDPSGFRVGDIVEMGFELVAFRQTKRGEDDKHICKVVLRTLTPLDGSFAKAAFNARADAEQAGKSVTASQKKPKQAPAKRQLDFADLSSDDEDSADTRQHMAGLRLNDTSEKTAQSSDNAKMENSQNSV</sequence>
<name>A0AAD7GA67_MYCRO</name>
<feature type="region of interest" description="Disordered" evidence="1">
    <location>
        <begin position="246"/>
        <end position="315"/>
    </location>
</feature>
<comment type="caution">
    <text evidence="2">The sequence shown here is derived from an EMBL/GenBank/DDBJ whole genome shotgun (WGS) entry which is preliminary data.</text>
</comment>
<keyword evidence="3" id="KW-1185">Reference proteome</keyword>
<protein>
    <submittedName>
        <fullName evidence="2">Uncharacterized protein</fullName>
    </submittedName>
</protein>
<proteinExistence type="predicted"/>